<accession>A0ABP9ABT9</accession>
<name>A0ABP9ABT9_9ACTN</name>
<dbReference type="Proteomes" id="UP001501147">
    <property type="component" value="Unassembled WGS sequence"/>
</dbReference>
<keyword evidence="2" id="KW-1185">Reference proteome</keyword>
<evidence type="ECO:0000313" key="2">
    <source>
        <dbReference type="Proteomes" id="UP001501147"/>
    </source>
</evidence>
<reference evidence="2" key="1">
    <citation type="journal article" date="2019" name="Int. J. Syst. Evol. Microbiol.">
        <title>The Global Catalogue of Microorganisms (GCM) 10K type strain sequencing project: providing services to taxonomists for standard genome sequencing and annotation.</title>
        <authorList>
            <consortium name="The Broad Institute Genomics Platform"/>
            <consortium name="The Broad Institute Genome Sequencing Center for Infectious Disease"/>
            <person name="Wu L."/>
            <person name="Ma J."/>
        </authorList>
    </citation>
    <scope>NUCLEOTIDE SEQUENCE [LARGE SCALE GENOMIC DNA]</scope>
    <source>
        <strain evidence="2">JCM 18324</strain>
    </source>
</reference>
<sequence length="307" mass="32569">MITLGVCLALLGGVGAWLSFGRDTTPPCSELSENDRVRQSVGEAVRPGMSCQALGEAIVKASVGDSRGDHTLAQAQALKDVLVTLGGRDSEEVGVDPALRRPLAVALSDYGPDLHAMLGGITVEDFVAKAAPQAPPWESDGTYHLTVLSDTLRNVLRAIAEDPRAYALLRLSETRTTGQRLDAVPGDAKGYGLSVPPTEGARALGALDGIADVVARGLDENQAREWRAAVVDELEKGRAPADEGLAATWLNGLRGVPEAQRFEYLGTQGVDMTRRWAEQRGMDETARQALLAKVERSALTAHREAGA</sequence>
<organism evidence="1 2">
    <name type="scientific">Streptomyces sanyensis</name>
    <dbReference type="NCBI Taxonomy" id="568869"/>
    <lineage>
        <taxon>Bacteria</taxon>
        <taxon>Bacillati</taxon>
        <taxon>Actinomycetota</taxon>
        <taxon>Actinomycetes</taxon>
        <taxon>Kitasatosporales</taxon>
        <taxon>Streptomycetaceae</taxon>
        <taxon>Streptomyces</taxon>
    </lineage>
</organism>
<protein>
    <recommendedName>
        <fullName evidence="3">Secreted protein</fullName>
    </recommendedName>
</protein>
<proteinExistence type="predicted"/>
<dbReference type="EMBL" id="BAABJV010000005">
    <property type="protein sequence ID" value="GAA4776334.1"/>
    <property type="molecule type" value="Genomic_DNA"/>
</dbReference>
<comment type="caution">
    <text evidence="1">The sequence shown here is derived from an EMBL/GenBank/DDBJ whole genome shotgun (WGS) entry which is preliminary data.</text>
</comment>
<evidence type="ECO:0000313" key="1">
    <source>
        <dbReference type="EMBL" id="GAA4776334.1"/>
    </source>
</evidence>
<gene>
    <name evidence="1" type="ORF">GCM10023329_26380</name>
</gene>
<evidence type="ECO:0008006" key="3">
    <source>
        <dbReference type="Google" id="ProtNLM"/>
    </source>
</evidence>